<dbReference type="InterPro" id="IPR009838">
    <property type="entry name" value="T4SS_TraL"/>
</dbReference>
<organism evidence="2 3">
    <name type="scientific">Candidatus Methylophosphatis roskildensis</name>
    <dbReference type="NCBI Taxonomy" id="2899263"/>
    <lineage>
        <taxon>Bacteria</taxon>
        <taxon>Pseudomonadati</taxon>
        <taxon>Pseudomonadota</taxon>
        <taxon>Betaproteobacteria</taxon>
        <taxon>Nitrosomonadales</taxon>
        <taxon>Sterolibacteriaceae</taxon>
        <taxon>Candidatus Methylophosphatis</taxon>
    </lineage>
</organism>
<keyword evidence="1" id="KW-0472">Membrane</keyword>
<name>A0A9D7DYH9_9PROT</name>
<comment type="caution">
    <text evidence="2">The sequence shown here is derived from an EMBL/GenBank/DDBJ whole genome shotgun (WGS) entry which is preliminary data.</text>
</comment>
<keyword evidence="1" id="KW-0812">Transmembrane</keyword>
<dbReference type="Proteomes" id="UP000807785">
    <property type="component" value="Unassembled WGS sequence"/>
</dbReference>
<keyword evidence="1" id="KW-1133">Transmembrane helix</keyword>
<accession>A0A9D7DYH9</accession>
<feature type="transmembrane region" description="Helical" evidence="1">
    <location>
        <begin position="42"/>
        <end position="59"/>
    </location>
</feature>
<dbReference type="Pfam" id="PF07178">
    <property type="entry name" value="TraL"/>
    <property type="match status" value="1"/>
</dbReference>
<reference evidence="2" key="1">
    <citation type="submission" date="2020-10" db="EMBL/GenBank/DDBJ databases">
        <title>Connecting structure to function with the recovery of over 1000 high-quality activated sludge metagenome-assembled genomes encoding full-length rRNA genes using long-read sequencing.</title>
        <authorList>
            <person name="Singleton C.M."/>
            <person name="Petriglieri F."/>
            <person name="Kristensen J.M."/>
            <person name="Kirkegaard R.H."/>
            <person name="Michaelsen T.Y."/>
            <person name="Andersen M.H."/>
            <person name="Karst S.M."/>
            <person name="Dueholm M.S."/>
            <person name="Nielsen P.H."/>
            <person name="Albertsen M."/>
        </authorList>
    </citation>
    <scope>NUCLEOTIDE SEQUENCE</scope>
    <source>
        <strain evidence="2">Bjer_18-Q3-R1-45_BAT3C.347</strain>
    </source>
</reference>
<gene>
    <name evidence="2" type="primary">traL</name>
    <name evidence="2" type="ORF">IPH26_09710</name>
</gene>
<evidence type="ECO:0000256" key="1">
    <source>
        <dbReference type="SAM" id="Phobius"/>
    </source>
</evidence>
<evidence type="ECO:0000313" key="3">
    <source>
        <dbReference type="Proteomes" id="UP000807785"/>
    </source>
</evidence>
<sequence length="99" mass="11217">MQTDTFIPRRLDDSWKIGFWDADVAAPVLFCFFIGYTSGSKLAFAISMAVGIALSRWLSRIKADKHPAFALHWIYWNLPSNPATRMRATPPSEIVRMIG</sequence>
<protein>
    <submittedName>
        <fullName evidence="2">Type IV conjugative transfer system protein TraL</fullName>
    </submittedName>
</protein>
<proteinExistence type="predicted"/>
<dbReference type="EMBL" id="JADJEV010000003">
    <property type="protein sequence ID" value="MBK6973200.1"/>
    <property type="molecule type" value="Genomic_DNA"/>
</dbReference>
<dbReference type="GO" id="GO:0019867">
    <property type="term" value="C:outer membrane"/>
    <property type="evidence" value="ECO:0007669"/>
    <property type="project" value="InterPro"/>
</dbReference>
<evidence type="ECO:0000313" key="2">
    <source>
        <dbReference type="EMBL" id="MBK6973200.1"/>
    </source>
</evidence>
<dbReference type="AlphaFoldDB" id="A0A9D7DYH9"/>
<dbReference type="NCBIfam" id="TIGR02762">
    <property type="entry name" value="TraL_TIGR"/>
    <property type="match status" value="1"/>
</dbReference>